<sequence>MRQKRSQQSGGRGFFGFLLNLILILMLLAAGIVGLHALGWIQIEYEPVKQLLSWADFNNNGQNAASNNEDQDADETSSKEDQQGQNDAAADAPSGEQPQDTPAHGPEESTTEQPAATQPEPAEQPAGTREGVLATVSGTVAADDGQRALLMQLDGMKIASRGVLSIEDWLSEAEISEPASYNWVLSQMSSLIYEAALRSGLEPVERYLHDELPEGMKPGFDVRYEHGKRNFSIYNPTDHEVYLQLAFDNQQATLSIRGVMGEDWQQPAIRVSAPENFAPETILVVDHQNRTGRTVARPGREGLLVKVYRKIGDEPEELVAKDYYAPQPELITVPPVSQAGTGQES</sequence>
<dbReference type="AlphaFoldDB" id="A0A916VFJ2"/>
<evidence type="ECO:0000256" key="2">
    <source>
        <dbReference type="SAM" id="Phobius"/>
    </source>
</evidence>
<gene>
    <name evidence="3" type="ORF">PRECH8_16580</name>
</gene>
<evidence type="ECO:0000313" key="3">
    <source>
        <dbReference type="EMBL" id="GFR38362.1"/>
    </source>
</evidence>
<keyword evidence="2" id="KW-0812">Transmembrane</keyword>
<proteinExistence type="predicted"/>
<feature type="compositionally biased region" description="Low complexity" evidence="1">
    <location>
        <begin position="111"/>
        <end position="126"/>
    </location>
</feature>
<evidence type="ECO:0008006" key="5">
    <source>
        <dbReference type="Google" id="ProtNLM"/>
    </source>
</evidence>
<evidence type="ECO:0000313" key="4">
    <source>
        <dbReference type="Proteomes" id="UP000654993"/>
    </source>
</evidence>
<dbReference type="Proteomes" id="UP000654993">
    <property type="component" value="Unassembled WGS sequence"/>
</dbReference>
<keyword evidence="2" id="KW-0472">Membrane</keyword>
<dbReference type="InterPro" id="IPR007391">
    <property type="entry name" value="Vancomycin_resist_VanW"/>
</dbReference>
<accession>A0A916VFJ2</accession>
<evidence type="ECO:0000256" key="1">
    <source>
        <dbReference type="SAM" id="MobiDB-lite"/>
    </source>
</evidence>
<comment type="caution">
    <text evidence="3">The sequence shown here is derived from an EMBL/GenBank/DDBJ whole genome shotgun (WGS) entry which is preliminary data.</text>
</comment>
<name>A0A916VFJ2_9BACL</name>
<dbReference type="RefSeq" id="WP_200966615.1">
    <property type="nucleotide sequence ID" value="NZ_BMAQ01000017.1"/>
</dbReference>
<dbReference type="Pfam" id="PF04294">
    <property type="entry name" value="VanW"/>
    <property type="match status" value="1"/>
</dbReference>
<organism evidence="3 4">
    <name type="scientific">Insulibacter thermoxylanivorax</name>
    <dbReference type="NCBI Taxonomy" id="2749268"/>
    <lineage>
        <taxon>Bacteria</taxon>
        <taxon>Bacillati</taxon>
        <taxon>Bacillota</taxon>
        <taxon>Bacilli</taxon>
        <taxon>Bacillales</taxon>
        <taxon>Paenibacillaceae</taxon>
        <taxon>Insulibacter</taxon>
    </lineage>
</organism>
<keyword evidence="4" id="KW-1185">Reference proteome</keyword>
<reference evidence="3" key="1">
    <citation type="submission" date="2020-08" db="EMBL/GenBank/DDBJ databases">
        <authorList>
            <person name="Uke A."/>
            <person name="Chhe C."/>
            <person name="Baramee S."/>
            <person name="Kosugi A."/>
        </authorList>
    </citation>
    <scope>NUCLEOTIDE SEQUENCE</scope>
    <source>
        <strain evidence="3">DA-C8</strain>
    </source>
</reference>
<feature type="region of interest" description="Disordered" evidence="1">
    <location>
        <begin position="62"/>
        <end position="128"/>
    </location>
</feature>
<reference evidence="3" key="2">
    <citation type="journal article" date="2021" name="Data Brief">
        <title>Draft genome sequence data of the facultative, thermophilic, xylanolytic bacterium Paenibacillus sp. strain DA-C8.</title>
        <authorList>
            <person name="Chhe C."/>
            <person name="Uke A."/>
            <person name="Baramee S."/>
            <person name="Ungkulpasvich U."/>
            <person name="Tachaapaikoon C."/>
            <person name="Pason P."/>
            <person name="Waeonukul R."/>
            <person name="Ratanakhanokchai K."/>
            <person name="Kosugi A."/>
        </authorList>
    </citation>
    <scope>NUCLEOTIDE SEQUENCE</scope>
    <source>
        <strain evidence="3">DA-C8</strain>
    </source>
</reference>
<feature type="compositionally biased region" description="Low complexity" evidence="1">
    <location>
        <begin position="83"/>
        <end position="92"/>
    </location>
</feature>
<dbReference type="EMBL" id="BMAQ01000017">
    <property type="protein sequence ID" value="GFR38362.1"/>
    <property type="molecule type" value="Genomic_DNA"/>
</dbReference>
<feature type="transmembrane region" description="Helical" evidence="2">
    <location>
        <begin position="12"/>
        <end position="41"/>
    </location>
</feature>
<keyword evidence="2" id="KW-1133">Transmembrane helix</keyword>
<protein>
    <recommendedName>
        <fullName evidence="5">G5 domain-containing protein</fullName>
    </recommendedName>
</protein>